<feature type="compositionally biased region" description="Polar residues" evidence="1">
    <location>
        <begin position="16"/>
        <end position="38"/>
    </location>
</feature>
<accession>A0A5N6NWE0</accession>
<proteinExistence type="predicted"/>
<feature type="region of interest" description="Disordered" evidence="1">
    <location>
        <begin position="13"/>
        <end position="50"/>
    </location>
</feature>
<evidence type="ECO:0000313" key="2">
    <source>
        <dbReference type="EMBL" id="KAD5318017.1"/>
    </source>
</evidence>
<organism evidence="2 3">
    <name type="scientific">Mikania micrantha</name>
    <name type="common">bitter vine</name>
    <dbReference type="NCBI Taxonomy" id="192012"/>
    <lineage>
        <taxon>Eukaryota</taxon>
        <taxon>Viridiplantae</taxon>
        <taxon>Streptophyta</taxon>
        <taxon>Embryophyta</taxon>
        <taxon>Tracheophyta</taxon>
        <taxon>Spermatophyta</taxon>
        <taxon>Magnoliopsida</taxon>
        <taxon>eudicotyledons</taxon>
        <taxon>Gunneridae</taxon>
        <taxon>Pentapetalae</taxon>
        <taxon>asterids</taxon>
        <taxon>campanulids</taxon>
        <taxon>Asterales</taxon>
        <taxon>Asteraceae</taxon>
        <taxon>Asteroideae</taxon>
        <taxon>Heliantheae alliance</taxon>
        <taxon>Eupatorieae</taxon>
        <taxon>Mikania</taxon>
    </lineage>
</organism>
<dbReference type="EMBL" id="SZYD01000009">
    <property type="protein sequence ID" value="KAD5318017.1"/>
    <property type="molecule type" value="Genomic_DNA"/>
</dbReference>
<dbReference type="Proteomes" id="UP000326396">
    <property type="component" value="Linkage Group LG17"/>
</dbReference>
<protein>
    <submittedName>
        <fullName evidence="2">Uncharacterized protein</fullName>
    </submittedName>
</protein>
<evidence type="ECO:0000313" key="3">
    <source>
        <dbReference type="Proteomes" id="UP000326396"/>
    </source>
</evidence>
<name>A0A5N6NWE0_9ASTR</name>
<comment type="caution">
    <text evidence="2">The sequence shown here is derived from an EMBL/GenBank/DDBJ whole genome shotgun (WGS) entry which is preliminary data.</text>
</comment>
<sequence>MYRDEIDLLWNPSGEAVTQGNSSSKFANGSPAEQNPASINPIPPWRTSPEREKLTGRFSYNSSVDSAIVEGKRREKSSLWWFEMVVIFEEMGEREKDIVNMKI</sequence>
<reference evidence="2 3" key="1">
    <citation type="submission" date="2019-05" db="EMBL/GenBank/DDBJ databases">
        <title>Mikania micrantha, genome provides insights into the molecular mechanism of rapid growth.</title>
        <authorList>
            <person name="Liu B."/>
        </authorList>
    </citation>
    <scope>NUCLEOTIDE SEQUENCE [LARGE SCALE GENOMIC DNA]</scope>
    <source>
        <strain evidence="2">NLD-2019</strain>
        <tissue evidence="2">Leaf</tissue>
    </source>
</reference>
<evidence type="ECO:0000256" key="1">
    <source>
        <dbReference type="SAM" id="MobiDB-lite"/>
    </source>
</evidence>
<keyword evidence="3" id="KW-1185">Reference proteome</keyword>
<dbReference type="AlphaFoldDB" id="A0A5N6NWE0"/>
<gene>
    <name evidence="2" type="ORF">E3N88_17963</name>
</gene>